<reference evidence="2 3" key="1">
    <citation type="submission" date="2016-08" db="EMBL/GenBank/DDBJ databases">
        <title>Whole genome sequence of Mesorhizobium sp. strain UASWS1009 isolated from industrial sewage.</title>
        <authorList>
            <person name="Crovadore J."/>
            <person name="Calmin G."/>
            <person name="Chablais R."/>
            <person name="Cochard B."/>
            <person name="Lefort F."/>
        </authorList>
    </citation>
    <scope>NUCLEOTIDE SEQUENCE [LARGE SCALE GENOMIC DNA]</scope>
    <source>
        <strain evidence="2 3">UASWS1009</strain>
    </source>
</reference>
<sequence>MEPRRYSALIRTFNSRATLPATIQSLSAQNWRPLRYVFVDSGSTDGTLDIVPAGSVVHRYVGEEFSYSGSLNQGIDYLDTDYVLIVSSHTVLTNPDAVAYAITLLAENDGIGAAYFCAEDEGCLSHILIDQTNFTGFNGVWNTCAVVKTALLKKRRFRPEVFSAEDQEWSAWLFKVERKSVARISGGGMGYRNPRKHPMRKRLNENIAVALYVKPEMLGLPYLARVIYRVFRPVSAWRERVFNARLLVSLVRCQFSQPKLKSRYF</sequence>
<gene>
    <name evidence="2" type="ORF">QV13_11420</name>
</gene>
<evidence type="ECO:0000313" key="3">
    <source>
        <dbReference type="Proteomes" id="UP000094412"/>
    </source>
</evidence>
<dbReference type="Pfam" id="PF00535">
    <property type="entry name" value="Glycos_transf_2"/>
    <property type="match status" value="1"/>
</dbReference>
<dbReference type="AlphaFoldDB" id="A0A1C2DVQ4"/>
<feature type="domain" description="Glycosyltransferase 2-like" evidence="1">
    <location>
        <begin position="7"/>
        <end position="109"/>
    </location>
</feature>
<dbReference type="RefSeq" id="WP_024924911.1">
    <property type="nucleotide sequence ID" value="NZ_MDEO01000031.1"/>
</dbReference>
<comment type="caution">
    <text evidence="2">The sequence shown here is derived from an EMBL/GenBank/DDBJ whole genome shotgun (WGS) entry which is preliminary data.</text>
</comment>
<evidence type="ECO:0000313" key="2">
    <source>
        <dbReference type="EMBL" id="OCX18834.1"/>
    </source>
</evidence>
<proteinExistence type="predicted"/>
<dbReference type="EMBL" id="MDEO01000031">
    <property type="protein sequence ID" value="OCX18834.1"/>
    <property type="molecule type" value="Genomic_DNA"/>
</dbReference>
<organism evidence="2 3">
    <name type="scientific">Mesorhizobium hungaricum</name>
    <dbReference type="NCBI Taxonomy" id="1566387"/>
    <lineage>
        <taxon>Bacteria</taxon>
        <taxon>Pseudomonadati</taxon>
        <taxon>Pseudomonadota</taxon>
        <taxon>Alphaproteobacteria</taxon>
        <taxon>Hyphomicrobiales</taxon>
        <taxon>Phyllobacteriaceae</taxon>
        <taxon>Mesorhizobium</taxon>
    </lineage>
</organism>
<dbReference type="Proteomes" id="UP000094412">
    <property type="component" value="Unassembled WGS sequence"/>
</dbReference>
<dbReference type="Gene3D" id="3.90.550.10">
    <property type="entry name" value="Spore Coat Polysaccharide Biosynthesis Protein SpsA, Chain A"/>
    <property type="match status" value="1"/>
</dbReference>
<dbReference type="CDD" id="cd00761">
    <property type="entry name" value="Glyco_tranf_GTA_type"/>
    <property type="match status" value="1"/>
</dbReference>
<dbReference type="InterPro" id="IPR029044">
    <property type="entry name" value="Nucleotide-diphossugar_trans"/>
</dbReference>
<dbReference type="STRING" id="1566387.QV13_11420"/>
<name>A0A1C2DVQ4_9HYPH</name>
<dbReference type="OrthoDB" id="8455951at2"/>
<dbReference type="InterPro" id="IPR001173">
    <property type="entry name" value="Glyco_trans_2-like"/>
</dbReference>
<keyword evidence="3" id="KW-1185">Reference proteome</keyword>
<dbReference type="SUPFAM" id="SSF53448">
    <property type="entry name" value="Nucleotide-diphospho-sugar transferases"/>
    <property type="match status" value="1"/>
</dbReference>
<protein>
    <recommendedName>
        <fullName evidence="1">Glycosyltransferase 2-like domain-containing protein</fullName>
    </recommendedName>
</protein>
<evidence type="ECO:0000259" key="1">
    <source>
        <dbReference type="Pfam" id="PF00535"/>
    </source>
</evidence>
<accession>A0A1C2DVQ4</accession>